<sequence>MPHCPPPPFFPPLSCCSLVHLLHGLLGGGHLALSLVALCAAVLALKDGLAFVVELQLCDFHIGGMHTNGDGGAVRLLTVHLVDVNHPTEAVARRDLALTALVRATLHAHFIVLADGHGTHVVLCTELLRERGTHEDAAHMTRRLKVGAASLATASTLNAGHYQPRNTIPWRSKSIKKREDKPHFTKISTHVMGAQTYNRCIYKKKRRKDSPEMETEPKRNAVQKRKKNFLYNQNRKKAIGGEGSRTYKYGWIDG</sequence>
<evidence type="ECO:0000256" key="1">
    <source>
        <dbReference type="SAM" id="MobiDB-lite"/>
    </source>
</evidence>
<dbReference type="Proteomes" id="UP000007350">
    <property type="component" value="Unassembled WGS sequence"/>
</dbReference>
<proteinExistence type="predicted"/>
<evidence type="ECO:0000313" key="2">
    <source>
        <dbReference type="EMBL" id="EKF31578.1"/>
    </source>
</evidence>
<dbReference type="AlphaFoldDB" id="K2M963"/>
<evidence type="ECO:0000313" key="3">
    <source>
        <dbReference type="Proteomes" id="UP000007350"/>
    </source>
</evidence>
<reference evidence="2 3" key="1">
    <citation type="journal article" date="2012" name="BMC Genomics">
        <title>Comparative genomic analysis of human infective Trypanosoma cruzi lineages with the bat-restricted subspecies T. cruzi marinkellei.</title>
        <authorList>
            <person name="Franzen O."/>
            <person name="Talavera-Lopez C."/>
            <person name="Ochaya S."/>
            <person name="Butler C.E."/>
            <person name="Messenger L.A."/>
            <person name="Lewis M.D."/>
            <person name="Llewellyn M.S."/>
            <person name="Marinkelle C.J."/>
            <person name="Tyler K.M."/>
            <person name="Miles M.A."/>
            <person name="Andersson B."/>
        </authorList>
    </citation>
    <scope>NUCLEOTIDE SEQUENCE [LARGE SCALE GENOMIC DNA]</scope>
    <source>
        <strain evidence="2 3">B7</strain>
    </source>
</reference>
<feature type="compositionally biased region" description="Basic residues" evidence="1">
    <location>
        <begin position="221"/>
        <end position="236"/>
    </location>
</feature>
<accession>K2M963</accession>
<feature type="region of interest" description="Disordered" evidence="1">
    <location>
        <begin position="204"/>
        <end position="236"/>
    </location>
</feature>
<gene>
    <name evidence="2" type="ORF">MOQ_004577</name>
</gene>
<dbReference type="OrthoDB" id="10570868at2759"/>
<organism evidence="2 3">
    <name type="scientific">Trypanosoma cruzi marinkellei</name>
    <dbReference type="NCBI Taxonomy" id="85056"/>
    <lineage>
        <taxon>Eukaryota</taxon>
        <taxon>Discoba</taxon>
        <taxon>Euglenozoa</taxon>
        <taxon>Kinetoplastea</taxon>
        <taxon>Metakinetoplastina</taxon>
        <taxon>Trypanosomatida</taxon>
        <taxon>Trypanosomatidae</taxon>
        <taxon>Trypanosoma</taxon>
        <taxon>Schizotrypanum</taxon>
    </lineage>
</organism>
<dbReference type="EMBL" id="AHKC01010706">
    <property type="protein sequence ID" value="EKF31578.1"/>
    <property type="molecule type" value="Genomic_DNA"/>
</dbReference>
<feature type="compositionally biased region" description="Basic and acidic residues" evidence="1">
    <location>
        <begin position="209"/>
        <end position="219"/>
    </location>
</feature>
<comment type="caution">
    <text evidence="2">The sequence shown here is derived from an EMBL/GenBank/DDBJ whole genome shotgun (WGS) entry which is preliminary data.</text>
</comment>
<name>K2M963_TRYCR</name>
<protein>
    <submittedName>
        <fullName evidence="2">Uncharacterized protein</fullName>
    </submittedName>
</protein>
<keyword evidence="3" id="KW-1185">Reference proteome</keyword>